<accession>A0AAD7GIC2</accession>
<sequence>MATLLLDFLDPVSSLFSNDELPHPHPPAAQYGYGRYAETTMLSSDDSWLSVYDSTSPTADPGGGAVRTATAERRINGAASPGHASDRFREESSNKLVSLTPGKRMFPSRLQACRKQLPRRQSLVPVRRRRRTGGMLSWDDAVVMWFRRGVLVYFWHAGSGGAAQSSTFLLPSTPFEAQRSAEESQSHRQLAAALMFEYSTDQRNIVYLLPPLPGLPLKEFHYNRDSAAAMFVTVNSAFGHRFPSGVPNVRSR</sequence>
<name>A0AAD7GIC2_MYCRO</name>
<comment type="caution">
    <text evidence="1">The sequence shown here is derived from an EMBL/GenBank/DDBJ whole genome shotgun (WGS) entry which is preliminary data.</text>
</comment>
<dbReference type="AlphaFoldDB" id="A0AAD7GIC2"/>
<keyword evidence="2" id="KW-1185">Reference proteome</keyword>
<evidence type="ECO:0000313" key="1">
    <source>
        <dbReference type="EMBL" id="KAJ7696225.1"/>
    </source>
</evidence>
<dbReference type="EMBL" id="JARKIE010000035">
    <property type="protein sequence ID" value="KAJ7696225.1"/>
    <property type="molecule type" value="Genomic_DNA"/>
</dbReference>
<proteinExistence type="predicted"/>
<gene>
    <name evidence="1" type="ORF">B0H17DRAFT_1131020</name>
</gene>
<evidence type="ECO:0000313" key="2">
    <source>
        <dbReference type="Proteomes" id="UP001221757"/>
    </source>
</evidence>
<reference evidence="1" key="1">
    <citation type="submission" date="2023-03" db="EMBL/GenBank/DDBJ databases">
        <title>Massive genome expansion in bonnet fungi (Mycena s.s.) driven by repeated elements and novel gene families across ecological guilds.</title>
        <authorList>
            <consortium name="Lawrence Berkeley National Laboratory"/>
            <person name="Harder C.B."/>
            <person name="Miyauchi S."/>
            <person name="Viragh M."/>
            <person name="Kuo A."/>
            <person name="Thoen E."/>
            <person name="Andreopoulos B."/>
            <person name="Lu D."/>
            <person name="Skrede I."/>
            <person name="Drula E."/>
            <person name="Henrissat B."/>
            <person name="Morin E."/>
            <person name="Kohler A."/>
            <person name="Barry K."/>
            <person name="LaButti K."/>
            <person name="Morin E."/>
            <person name="Salamov A."/>
            <person name="Lipzen A."/>
            <person name="Mereny Z."/>
            <person name="Hegedus B."/>
            <person name="Baldrian P."/>
            <person name="Stursova M."/>
            <person name="Weitz H."/>
            <person name="Taylor A."/>
            <person name="Grigoriev I.V."/>
            <person name="Nagy L.G."/>
            <person name="Martin F."/>
            <person name="Kauserud H."/>
        </authorList>
    </citation>
    <scope>NUCLEOTIDE SEQUENCE</scope>
    <source>
        <strain evidence="1">CBHHK067</strain>
    </source>
</reference>
<organism evidence="1 2">
    <name type="scientific">Mycena rosella</name>
    <name type="common">Pink bonnet</name>
    <name type="synonym">Agaricus rosellus</name>
    <dbReference type="NCBI Taxonomy" id="1033263"/>
    <lineage>
        <taxon>Eukaryota</taxon>
        <taxon>Fungi</taxon>
        <taxon>Dikarya</taxon>
        <taxon>Basidiomycota</taxon>
        <taxon>Agaricomycotina</taxon>
        <taxon>Agaricomycetes</taxon>
        <taxon>Agaricomycetidae</taxon>
        <taxon>Agaricales</taxon>
        <taxon>Marasmiineae</taxon>
        <taxon>Mycenaceae</taxon>
        <taxon>Mycena</taxon>
    </lineage>
</organism>
<protein>
    <submittedName>
        <fullName evidence="1">Uncharacterized protein</fullName>
    </submittedName>
</protein>
<dbReference type="Proteomes" id="UP001221757">
    <property type="component" value="Unassembled WGS sequence"/>
</dbReference>